<dbReference type="RefSeq" id="WP_061074022.1">
    <property type="nucleotide sequence ID" value="NZ_CP014060.2"/>
</dbReference>
<dbReference type="AlphaFoldDB" id="A0A120LI93"/>
<reference evidence="4" key="1">
    <citation type="submission" date="2015-12" db="EMBL/GenBank/DDBJ databases">
        <title>FDA dAtabase for Regulatory Grade micrObial Sequences (FDA-ARGOS): Supporting development and validation of Infectious Disease Dx tests.</title>
        <authorList>
            <person name="Case J."/>
            <person name="Tallon L."/>
            <person name="Sadzewicz L."/>
            <person name="Sengamalay N."/>
            <person name="Ott S."/>
            <person name="Godinez A."/>
            <person name="Nagaraj S."/>
            <person name="Nadendla S."/>
            <person name="Sichtig H."/>
        </authorList>
    </citation>
    <scope>NUCLEOTIDE SEQUENCE [LARGE SCALE GENOMIC DNA]</scope>
    <source>
        <strain evidence="4">FDAARGOS_147</strain>
    </source>
</reference>
<feature type="compositionally biased region" description="Pro residues" evidence="1">
    <location>
        <begin position="13"/>
        <end position="22"/>
    </location>
</feature>
<dbReference type="InterPro" id="IPR024467">
    <property type="entry name" value="Xre/MbcA/ParS-like_toxin-bd"/>
</dbReference>
<organism evidence="3 4">
    <name type="scientific">Alcaligenes xylosoxydans xylosoxydans</name>
    <name type="common">Achromobacter xylosoxidans</name>
    <dbReference type="NCBI Taxonomy" id="85698"/>
    <lineage>
        <taxon>Bacteria</taxon>
        <taxon>Pseudomonadati</taxon>
        <taxon>Pseudomonadota</taxon>
        <taxon>Betaproteobacteria</taxon>
        <taxon>Burkholderiales</taxon>
        <taxon>Alcaligenaceae</taxon>
        <taxon>Achromobacter</taxon>
    </lineage>
</organism>
<evidence type="ECO:0000256" key="1">
    <source>
        <dbReference type="SAM" id="MobiDB-lite"/>
    </source>
</evidence>
<name>A0A120LI93_ALCXX</name>
<evidence type="ECO:0000313" key="4">
    <source>
        <dbReference type="Proteomes" id="UP000060602"/>
    </source>
</evidence>
<gene>
    <name evidence="3" type="ORF">AL504_29160</name>
</gene>
<dbReference type="Pfam" id="PF09722">
    <property type="entry name" value="Xre_MbcA_ParS_C"/>
    <property type="match status" value="1"/>
</dbReference>
<evidence type="ECO:0000313" key="3">
    <source>
        <dbReference type="EMBL" id="AMG39711.1"/>
    </source>
</evidence>
<dbReference type="Proteomes" id="UP000060602">
    <property type="component" value="Chromosome"/>
</dbReference>
<proteinExistence type="predicted"/>
<feature type="region of interest" description="Disordered" evidence="1">
    <location>
        <begin position="1"/>
        <end position="25"/>
    </location>
</feature>
<feature type="domain" description="Antitoxin Xre/MbcA/ParS-like toxin-binding" evidence="2">
    <location>
        <begin position="109"/>
        <end position="158"/>
    </location>
</feature>
<evidence type="ECO:0000259" key="2">
    <source>
        <dbReference type="Pfam" id="PF09722"/>
    </source>
</evidence>
<dbReference type="InterPro" id="IPR018247">
    <property type="entry name" value="EF_Hand_1_Ca_BS"/>
</dbReference>
<dbReference type="PROSITE" id="PS00018">
    <property type="entry name" value="EF_HAND_1"/>
    <property type="match status" value="1"/>
</dbReference>
<sequence>MPPSTKPRLPQRPSRPSPPAPRPEAAGIAAALEARLSQALGQAGPPASLQCAAALLQALRATFAGDLLHWLALVPQGEPGRPRDPNRDHSLDLADLRVLYRALRVAWLAELVFGGADGARRWLCSPKRRLHGRVPLLLCQHGRYAVLIEQWLINIDEGNGP</sequence>
<dbReference type="EMBL" id="CP014060">
    <property type="protein sequence ID" value="AMG39711.1"/>
    <property type="molecule type" value="Genomic_DNA"/>
</dbReference>
<accession>A0A120LI93</accession>
<protein>
    <submittedName>
        <fullName evidence="3">DUF2384 domain-containing protein</fullName>
    </submittedName>
</protein>